<dbReference type="Pfam" id="PF00753">
    <property type="entry name" value="Lactamase_B"/>
    <property type="match status" value="1"/>
</dbReference>
<dbReference type="InterPro" id="IPR035681">
    <property type="entry name" value="ComA-like_MBL"/>
</dbReference>
<proteinExistence type="predicted"/>
<protein>
    <recommendedName>
        <fullName evidence="1">Metallo-beta-lactamase domain-containing protein</fullName>
    </recommendedName>
</protein>
<organism evidence="2 3">
    <name type="scientific">Candidatus Shapirobacteria bacterium CG08_land_8_20_14_0_20_39_18</name>
    <dbReference type="NCBI Taxonomy" id="1974883"/>
    <lineage>
        <taxon>Bacteria</taxon>
        <taxon>Candidatus Shapironibacteriota</taxon>
    </lineage>
</organism>
<dbReference type="InterPro" id="IPR052159">
    <property type="entry name" value="Competence_DNA_uptake"/>
</dbReference>
<dbReference type="Proteomes" id="UP000228996">
    <property type="component" value="Unassembled WGS sequence"/>
</dbReference>
<evidence type="ECO:0000313" key="2">
    <source>
        <dbReference type="EMBL" id="PIU03318.1"/>
    </source>
</evidence>
<accession>A0A2M6XCA7</accession>
<feature type="domain" description="Metallo-beta-lactamase" evidence="1">
    <location>
        <begin position="37"/>
        <end position="160"/>
    </location>
</feature>
<evidence type="ECO:0000259" key="1">
    <source>
        <dbReference type="Pfam" id="PF00753"/>
    </source>
</evidence>
<gene>
    <name evidence="2" type="ORF">COT44_03785</name>
</gene>
<dbReference type="InterPro" id="IPR001279">
    <property type="entry name" value="Metallo-B-lactamas"/>
</dbReference>
<dbReference type="SUPFAM" id="SSF56281">
    <property type="entry name" value="Metallo-hydrolase/oxidoreductase"/>
    <property type="match status" value="1"/>
</dbReference>
<dbReference type="PANTHER" id="PTHR30619">
    <property type="entry name" value="DNA INTERNALIZATION/COMPETENCE PROTEIN COMEC/REC2"/>
    <property type="match status" value="1"/>
</dbReference>
<dbReference type="PANTHER" id="PTHR30619:SF1">
    <property type="entry name" value="RECOMBINATION PROTEIN 2"/>
    <property type="match status" value="1"/>
</dbReference>
<sequence length="309" mass="33738">MDFKLKYFISSLTLLLVLLVWGIISFPDQKLHLIFCDVGQGDAILAIKGDTQILIDGGPNDKVLGCLSKHIPFWDRTIEMIISTHPDSDHLSGLVSVIQRYNVSQILANSLVTNTGVFGKFRSEVIAKKIPVFSPKSGDEIKISNLDFKILFPEEKLGNETLWHTSASLSASDLKVLGISAYTGEINATMIVSELEYGNFKALLTGDIGVDQETLLRSSVDLGATEGQGGIDILKVAHHGSKYSSSQEFLDLIRPKLAIISVGANNNYGHPTSEVLDRLKTIGAKILRTDINGEIEVMTNGVGWKVKNN</sequence>
<comment type="caution">
    <text evidence="2">The sequence shown here is derived from an EMBL/GenBank/DDBJ whole genome shotgun (WGS) entry which is preliminary data.</text>
</comment>
<reference evidence="3" key="1">
    <citation type="submission" date="2017-09" db="EMBL/GenBank/DDBJ databases">
        <title>Depth-based differentiation of microbial function through sediment-hosted aquifers and enrichment of novel symbionts in the deep terrestrial subsurface.</title>
        <authorList>
            <person name="Probst A.J."/>
            <person name="Ladd B."/>
            <person name="Jarett J.K."/>
            <person name="Geller-Mcgrath D.E."/>
            <person name="Sieber C.M.K."/>
            <person name="Emerson J.B."/>
            <person name="Anantharaman K."/>
            <person name="Thomas B.C."/>
            <person name="Malmstrom R."/>
            <person name="Stieglmeier M."/>
            <person name="Klingl A."/>
            <person name="Woyke T."/>
            <person name="Ryan C.M."/>
            <person name="Banfield J.F."/>
        </authorList>
    </citation>
    <scope>NUCLEOTIDE SEQUENCE [LARGE SCALE GENOMIC DNA]</scope>
</reference>
<dbReference type="InterPro" id="IPR036866">
    <property type="entry name" value="RibonucZ/Hydroxyglut_hydro"/>
</dbReference>
<dbReference type="AlphaFoldDB" id="A0A2M6XCA7"/>
<dbReference type="CDD" id="cd07731">
    <property type="entry name" value="ComA-like_MBL-fold"/>
    <property type="match status" value="1"/>
</dbReference>
<dbReference type="EMBL" id="PEYO01000018">
    <property type="protein sequence ID" value="PIU03318.1"/>
    <property type="molecule type" value="Genomic_DNA"/>
</dbReference>
<name>A0A2M6XCA7_9BACT</name>
<evidence type="ECO:0000313" key="3">
    <source>
        <dbReference type="Proteomes" id="UP000228996"/>
    </source>
</evidence>
<dbReference type="Gene3D" id="3.60.15.10">
    <property type="entry name" value="Ribonuclease Z/Hydroxyacylglutathione hydrolase-like"/>
    <property type="match status" value="1"/>
</dbReference>